<gene>
    <name evidence="3" type="ORF">V1286_004519</name>
</gene>
<sequence>MTNWTAMTYILPPLNALRAFEAAARHLSFKLAAHELHVTPAAVGQQVKALEARLGVRLFERLHKQLVLTAAGQAYLPEISDGFRRIADATAQLKPVGAVLLQLGVHGSFDLRRLELEAFRASHAEIGLRVLQPAGLHELIEGKVDVLIARGLGNHPGYRCDRVTEGSGLGDWLIAPAGTADCPEISSFRDWLRALPVENSLALHRRRVVGIVRS</sequence>
<dbReference type="InterPro" id="IPR036388">
    <property type="entry name" value="WH-like_DNA-bd_sf"/>
</dbReference>
<dbReference type="InterPro" id="IPR000847">
    <property type="entry name" value="LysR_HTH_N"/>
</dbReference>
<dbReference type="Pfam" id="PF00126">
    <property type="entry name" value="HTH_1"/>
    <property type="match status" value="1"/>
</dbReference>
<evidence type="ECO:0000313" key="4">
    <source>
        <dbReference type="Proteomes" id="UP001364224"/>
    </source>
</evidence>
<evidence type="ECO:0000259" key="2">
    <source>
        <dbReference type="PROSITE" id="PS50931"/>
    </source>
</evidence>
<organism evidence="3 4">
    <name type="scientific">Bradyrhizobium algeriense</name>
    <dbReference type="NCBI Taxonomy" id="634784"/>
    <lineage>
        <taxon>Bacteria</taxon>
        <taxon>Pseudomonadati</taxon>
        <taxon>Pseudomonadota</taxon>
        <taxon>Alphaproteobacteria</taxon>
        <taxon>Hyphomicrobiales</taxon>
        <taxon>Nitrobacteraceae</taxon>
        <taxon>Bradyrhizobium</taxon>
    </lineage>
</organism>
<dbReference type="SUPFAM" id="SSF46785">
    <property type="entry name" value="Winged helix' DNA-binding domain"/>
    <property type="match status" value="1"/>
</dbReference>
<proteinExistence type="inferred from homology"/>
<dbReference type="Gene3D" id="3.40.190.10">
    <property type="entry name" value="Periplasmic binding protein-like II"/>
    <property type="match status" value="1"/>
</dbReference>
<dbReference type="InterPro" id="IPR036390">
    <property type="entry name" value="WH_DNA-bd_sf"/>
</dbReference>
<evidence type="ECO:0000256" key="1">
    <source>
        <dbReference type="ARBA" id="ARBA00009437"/>
    </source>
</evidence>
<dbReference type="Proteomes" id="UP001364224">
    <property type="component" value="Unassembled WGS sequence"/>
</dbReference>
<evidence type="ECO:0000313" key="3">
    <source>
        <dbReference type="EMBL" id="MEH2556990.1"/>
    </source>
</evidence>
<dbReference type="InterPro" id="IPR058163">
    <property type="entry name" value="LysR-type_TF_proteobact-type"/>
</dbReference>
<dbReference type="PANTHER" id="PTHR30537:SF74">
    <property type="entry name" value="HTH-TYPE TRANSCRIPTIONAL REGULATOR TRPI"/>
    <property type="match status" value="1"/>
</dbReference>
<accession>A0ABU8BEM2</accession>
<dbReference type="Gene3D" id="1.10.10.10">
    <property type="entry name" value="Winged helix-like DNA-binding domain superfamily/Winged helix DNA-binding domain"/>
    <property type="match status" value="1"/>
</dbReference>
<name>A0ABU8BEM2_9BRAD</name>
<comment type="caution">
    <text evidence="3">The sequence shown here is derived from an EMBL/GenBank/DDBJ whole genome shotgun (WGS) entry which is preliminary data.</text>
</comment>
<feature type="domain" description="HTH lysR-type" evidence="2">
    <location>
        <begin position="12"/>
        <end position="69"/>
    </location>
</feature>
<protein>
    <submittedName>
        <fullName evidence="3">LysR family glycine cleavage system transcriptional activator</fullName>
    </submittedName>
</protein>
<dbReference type="PROSITE" id="PS50931">
    <property type="entry name" value="HTH_LYSR"/>
    <property type="match status" value="1"/>
</dbReference>
<comment type="similarity">
    <text evidence="1">Belongs to the LysR transcriptional regulatory family.</text>
</comment>
<keyword evidence="4" id="KW-1185">Reference proteome</keyword>
<reference evidence="3 4" key="1">
    <citation type="submission" date="2024-02" db="EMBL/GenBank/DDBJ databases">
        <title>Adaptive strategies in a cosmopolitan and abundant soil bacterium.</title>
        <authorList>
            <person name="Carini P."/>
        </authorList>
    </citation>
    <scope>NUCLEOTIDE SEQUENCE [LARGE SCALE GENOMIC DNA]</scope>
    <source>
        <strain evidence="3 4">AZCC 1608</strain>
    </source>
</reference>
<dbReference type="EMBL" id="JAZHRV010000001">
    <property type="protein sequence ID" value="MEH2556990.1"/>
    <property type="molecule type" value="Genomic_DNA"/>
</dbReference>
<dbReference type="PANTHER" id="PTHR30537">
    <property type="entry name" value="HTH-TYPE TRANSCRIPTIONAL REGULATOR"/>
    <property type="match status" value="1"/>
</dbReference>
<dbReference type="PRINTS" id="PR00039">
    <property type="entry name" value="HTHLYSR"/>
</dbReference>